<sequence length="172" mass="19780">MIKLEKKERKKREPNCALCQSHGIKVLLKGHKRHCKFRYCECPKCLEIKERQEYMADMQYIKRNGVAEEARLGKRADMIAIYNERMKNKSKKKVTEPDGSGKEARSTPLNGKSITLESVDSIVQDLITYIRDVLKITDEDDILFHCLVVLIQDLDGITDKSQLLNILSPSLT</sequence>
<evidence type="ECO:0000259" key="7">
    <source>
        <dbReference type="PROSITE" id="PS50809"/>
    </source>
</evidence>
<dbReference type="InterPro" id="IPR036407">
    <property type="entry name" value="DM_DNA-bd_sf"/>
</dbReference>
<dbReference type="EMBL" id="CAEY01000246">
    <property type="status" value="NOT_ANNOTATED_CDS"/>
    <property type="molecule type" value="Genomic_DNA"/>
</dbReference>
<dbReference type="AlphaFoldDB" id="T1KMJ4"/>
<evidence type="ECO:0000256" key="3">
    <source>
        <dbReference type="ARBA" id="ARBA00023125"/>
    </source>
</evidence>
<reference evidence="8" key="2">
    <citation type="submission" date="2015-06" db="UniProtKB">
        <authorList>
            <consortium name="EnsemblMetazoa"/>
        </authorList>
    </citation>
    <scope>IDENTIFICATION</scope>
</reference>
<dbReference type="PROSITE" id="PS40000">
    <property type="entry name" value="DM_1"/>
    <property type="match status" value="1"/>
</dbReference>
<organism evidence="8 9">
    <name type="scientific">Tetranychus urticae</name>
    <name type="common">Two-spotted spider mite</name>
    <dbReference type="NCBI Taxonomy" id="32264"/>
    <lineage>
        <taxon>Eukaryota</taxon>
        <taxon>Metazoa</taxon>
        <taxon>Ecdysozoa</taxon>
        <taxon>Arthropoda</taxon>
        <taxon>Chelicerata</taxon>
        <taxon>Arachnida</taxon>
        <taxon>Acari</taxon>
        <taxon>Acariformes</taxon>
        <taxon>Trombidiformes</taxon>
        <taxon>Prostigmata</taxon>
        <taxon>Eleutherengona</taxon>
        <taxon>Raphignathae</taxon>
        <taxon>Tetranychoidea</taxon>
        <taxon>Tetranychidae</taxon>
        <taxon>Tetranychus</taxon>
    </lineage>
</organism>
<dbReference type="GO" id="GO:0000978">
    <property type="term" value="F:RNA polymerase II cis-regulatory region sequence-specific DNA binding"/>
    <property type="evidence" value="ECO:0007669"/>
    <property type="project" value="TreeGrafter"/>
</dbReference>
<evidence type="ECO:0000313" key="8">
    <source>
        <dbReference type="EnsemblMetazoa" id="tetur15g01840.1"/>
    </source>
</evidence>
<dbReference type="Pfam" id="PF00751">
    <property type="entry name" value="DM"/>
    <property type="match status" value="1"/>
</dbReference>
<dbReference type="STRING" id="32264.T1KMJ4"/>
<feature type="DNA-binding region" description="DM" evidence="5">
    <location>
        <begin position="16"/>
        <end position="63"/>
    </location>
</feature>
<evidence type="ECO:0000256" key="4">
    <source>
        <dbReference type="ARBA" id="ARBA00023242"/>
    </source>
</evidence>
<evidence type="ECO:0000256" key="2">
    <source>
        <dbReference type="ARBA" id="ARBA00022833"/>
    </source>
</evidence>
<evidence type="ECO:0000256" key="5">
    <source>
        <dbReference type="PROSITE-ProRule" id="PRU00070"/>
    </source>
</evidence>
<feature type="region of interest" description="Disordered" evidence="6">
    <location>
        <begin position="90"/>
        <end position="109"/>
    </location>
</feature>
<feature type="domain" description="DM" evidence="7">
    <location>
        <begin position="16"/>
        <end position="63"/>
    </location>
</feature>
<dbReference type="GO" id="GO:0000981">
    <property type="term" value="F:DNA-binding transcription factor activity, RNA polymerase II-specific"/>
    <property type="evidence" value="ECO:0007669"/>
    <property type="project" value="TreeGrafter"/>
</dbReference>
<dbReference type="PANTHER" id="PTHR12322">
    <property type="entry name" value="DOUBLESEX AND MAB-3 RELATED TRANSCRIPTION FACTOR DMRT"/>
    <property type="match status" value="1"/>
</dbReference>
<dbReference type="GO" id="GO:0046872">
    <property type="term" value="F:metal ion binding"/>
    <property type="evidence" value="ECO:0007669"/>
    <property type="project" value="UniProtKB-KW"/>
</dbReference>
<dbReference type="Proteomes" id="UP000015104">
    <property type="component" value="Unassembled WGS sequence"/>
</dbReference>
<dbReference type="GO" id="GO:0007548">
    <property type="term" value="P:sex differentiation"/>
    <property type="evidence" value="ECO:0007669"/>
    <property type="project" value="TreeGrafter"/>
</dbReference>
<comment type="subcellular location">
    <subcellularLocation>
        <location evidence="5">Nucleus</location>
    </subcellularLocation>
</comment>
<dbReference type="GO" id="GO:0005634">
    <property type="term" value="C:nucleus"/>
    <property type="evidence" value="ECO:0007669"/>
    <property type="project" value="UniProtKB-SubCell"/>
</dbReference>
<accession>T1KMJ4</accession>
<keyword evidence="1 5" id="KW-0479">Metal-binding</keyword>
<keyword evidence="9" id="KW-1185">Reference proteome</keyword>
<evidence type="ECO:0000256" key="6">
    <source>
        <dbReference type="SAM" id="MobiDB-lite"/>
    </source>
</evidence>
<keyword evidence="2 5" id="KW-0862">Zinc</keyword>
<dbReference type="Gene3D" id="4.10.1040.10">
    <property type="entry name" value="DM DNA-binding domain"/>
    <property type="match status" value="1"/>
</dbReference>
<dbReference type="InterPro" id="IPR001275">
    <property type="entry name" value="DM_DNA-bd"/>
</dbReference>
<dbReference type="HOGENOM" id="CLU_1557267_0_0_1"/>
<feature type="compositionally biased region" description="Basic and acidic residues" evidence="6">
    <location>
        <begin position="93"/>
        <end position="105"/>
    </location>
</feature>
<dbReference type="InterPro" id="IPR026607">
    <property type="entry name" value="DMRT"/>
</dbReference>
<proteinExistence type="predicted"/>
<reference evidence="9" key="1">
    <citation type="submission" date="2011-08" db="EMBL/GenBank/DDBJ databases">
        <authorList>
            <person name="Rombauts S."/>
        </authorList>
    </citation>
    <scope>NUCLEOTIDE SEQUENCE</scope>
    <source>
        <strain evidence="9">London</strain>
    </source>
</reference>
<dbReference type="SMART" id="SM00301">
    <property type="entry name" value="DM"/>
    <property type="match status" value="1"/>
</dbReference>
<dbReference type="PROSITE" id="PS50809">
    <property type="entry name" value="DM_2"/>
    <property type="match status" value="1"/>
</dbReference>
<dbReference type="PANTHER" id="PTHR12322:SF118">
    <property type="entry name" value="DM DOMAIN-CONTAINING PROTEIN"/>
    <property type="match status" value="1"/>
</dbReference>
<dbReference type="eggNOG" id="KOG3815">
    <property type="taxonomic scope" value="Eukaryota"/>
</dbReference>
<dbReference type="SUPFAM" id="SSF82927">
    <property type="entry name" value="Cysteine-rich DNA binding domain, (DM domain)"/>
    <property type="match status" value="1"/>
</dbReference>
<keyword evidence="3 5" id="KW-0238">DNA-binding</keyword>
<keyword evidence="4 5" id="KW-0539">Nucleus</keyword>
<evidence type="ECO:0000313" key="9">
    <source>
        <dbReference type="Proteomes" id="UP000015104"/>
    </source>
</evidence>
<name>T1KMJ4_TETUR</name>
<dbReference type="EnsemblMetazoa" id="tetur15g01840.1">
    <property type="protein sequence ID" value="tetur15g01840.1"/>
    <property type="gene ID" value="tetur15g01840"/>
</dbReference>
<protein>
    <recommendedName>
        <fullName evidence="7">DM domain-containing protein</fullName>
    </recommendedName>
</protein>
<evidence type="ECO:0000256" key="1">
    <source>
        <dbReference type="ARBA" id="ARBA00022723"/>
    </source>
</evidence>